<dbReference type="Pfam" id="PF20329">
    <property type="entry name" value="DUF6624"/>
    <property type="match status" value="1"/>
</dbReference>
<proteinExistence type="predicted"/>
<sequence>MFFHGTTIGQGLTPPPEYYSNIRIADSLMEHKNCREATLHYDLAFKAFGGMGTPADRYNAARAWACTGNIDSVNKILRNLCSRSRYWNDEKFINDPAFAGIRNKEEFISCFRENKMKYAPAINVHLYNVLDTIFNDDRKYRLMPVMSPYGQIVDTAAKNAVIREMQKADAFNVTKMTAVLDTYGWLSAEEVGVNGNIAQFAVIQHAPFEVQEKYLPLLKKAVAENKAAGSQLALLEDRISVHKNGYQVYGSQLETDPATNTLILFPIIDEVNVNERRKGVGLEPLEEYVKRFHLTYIPKTK</sequence>
<reference evidence="2" key="1">
    <citation type="submission" date="2016-10" db="EMBL/GenBank/DDBJ databases">
        <authorList>
            <person name="Varghese N."/>
            <person name="Submissions S."/>
        </authorList>
    </citation>
    <scope>NUCLEOTIDE SEQUENCE [LARGE SCALE GENOMIC DNA]</scope>
    <source>
        <strain evidence="2">DSM 3695</strain>
    </source>
</reference>
<gene>
    <name evidence="1" type="ORF">SAMN04488122_5683</name>
</gene>
<dbReference type="InterPro" id="IPR046732">
    <property type="entry name" value="DUF6624"/>
</dbReference>
<keyword evidence="2" id="KW-1185">Reference proteome</keyword>
<name>A0A1I0SAY0_9BACT</name>
<dbReference type="Proteomes" id="UP000199310">
    <property type="component" value="Unassembled WGS sequence"/>
</dbReference>
<accession>A0A1I0SAY0</accession>
<dbReference type="EMBL" id="FOJG01000002">
    <property type="protein sequence ID" value="SEW53789.1"/>
    <property type="molecule type" value="Genomic_DNA"/>
</dbReference>
<evidence type="ECO:0000313" key="1">
    <source>
        <dbReference type="EMBL" id="SEW53789.1"/>
    </source>
</evidence>
<organism evidence="1 2">
    <name type="scientific">Chitinophaga arvensicola</name>
    <dbReference type="NCBI Taxonomy" id="29529"/>
    <lineage>
        <taxon>Bacteria</taxon>
        <taxon>Pseudomonadati</taxon>
        <taxon>Bacteroidota</taxon>
        <taxon>Chitinophagia</taxon>
        <taxon>Chitinophagales</taxon>
        <taxon>Chitinophagaceae</taxon>
        <taxon>Chitinophaga</taxon>
    </lineage>
</organism>
<protein>
    <submittedName>
        <fullName evidence="1">Uncharacterized protein</fullName>
    </submittedName>
</protein>
<dbReference type="STRING" id="29529.SAMN04488122_5683"/>
<evidence type="ECO:0000313" key="2">
    <source>
        <dbReference type="Proteomes" id="UP000199310"/>
    </source>
</evidence>
<dbReference type="AlphaFoldDB" id="A0A1I0SAY0"/>